<name>A0A0U5BEG9_9BACL</name>
<dbReference type="KEGG" id="asoc:CB4_03279"/>
<dbReference type="EMBL" id="AP017312">
    <property type="protein sequence ID" value="BAU29101.1"/>
    <property type="molecule type" value="Genomic_DNA"/>
</dbReference>
<gene>
    <name evidence="1" type="ORF">CB4_03279</name>
</gene>
<reference evidence="1 2" key="1">
    <citation type="submission" date="2015-12" db="EMBL/GenBank/DDBJ databases">
        <title>Genome sequence of Aneurinibacillus soli.</title>
        <authorList>
            <person name="Lee J.S."/>
            <person name="Lee K.C."/>
            <person name="Kim K.K."/>
            <person name="Lee B.W."/>
        </authorList>
    </citation>
    <scope>NUCLEOTIDE SEQUENCE [LARGE SCALE GENOMIC DNA]</scope>
    <source>
        <strain evidence="1 2">CB4</strain>
    </source>
</reference>
<accession>A0A0U5BEG9</accession>
<dbReference type="InterPro" id="IPR020144">
    <property type="entry name" value="SpoVAB"/>
</dbReference>
<sequence length="141" mass="15176">MSAAASSVLLALIGLSGGLIVGSGFVAFLTVLSLIPRLVQITKCASHLIYFQWAVVFGALGSTLFTLFCPLLHLASAWLIVPGLFMGIFVGLLAAALTEVLNVIPILAKRMYVYEYLALFILALALGKVTGSLFYWIYFVK</sequence>
<dbReference type="OrthoDB" id="9790504at2"/>
<dbReference type="Pfam" id="PF13782">
    <property type="entry name" value="SpoVAB"/>
    <property type="match status" value="1"/>
</dbReference>
<proteinExistence type="predicted"/>
<dbReference type="Proteomes" id="UP000217696">
    <property type="component" value="Chromosome"/>
</dbReference>
<organism evidence="1 2">
    <name type="scientific">Aneurinibacillus soli</name>
    <dbReference type="NCBI Taxonomy" id="1500254"/>
    <lineage>
        <taxon>Bacteria</taxon>
        <taxon>Bacillati</taxon>
        <taxon>Bacillota</taxon>
        <taxon>Bacilli</taxon>
        <taxon>Bacillales</taxon>
        <taxon>Paenibacillaceae</taxon>
        <taxon>Aneurinibacillus group</taxon>
        <taxon>Aneurinibacillus</taxon>
    </lineage>
</organism>
<evidence type="ECO:0000313" key="2">
    <source>
        <dbReference type="Proteomes" id="UP000217696"/>
    </source>
</evidence>
<protein>
    <submittedName>
        <fullName evidence="1">Uncharacterized protein</fullName>
    </submittedName>
</protein>
<evidence type="ECO:0000313" key="1">
    <source>
        <dbReference type="EMBL" id="BAU29101.1"/>
    </source>
</evidence>
<dbReference type="RefSeq" id="WP_096466809.1">
    <property type="nucleotide sequence ID" value="NZ_AP017312.1"/>
</dbReference>
<keyword evidence="2" id="KW-1185">Reference proteome</keyword>
<dbReference type="AlphaFoldDB" id="A0A0U5BEG9"/>